<comment type="caution">
    <text evidence="17">The sequence shown here is derived from an EMBL/GenBank/DDBJ whole genome shotgun (WGS) entry which is preliminary data.</text>
</comment>
<evidence type="ECO:0000256" key="11">
    <source>
        <dbReference type="HAMAP-Rule" id="MF_00172"/>
    </source>
</evidence>
<evidence type="ECO:0000256" key="1">
    <source>
        <dbReference type="ARBA" id="ARBA00002777"/>
    </source>
</evidence>
<feature type="binding site" evidence="12">
    <location>
        <position position="27"/>
    </location>
    <ligand>
        <name>5-methyltetrahydropteroyltri-L-glutamate</name>
        <dbReference type="ChEBI" id="CHEBI:58207"/>
    </ligand>
</feature>
<feature type="binding site" evidence="11 12">
    <location>
        <position position="513"/>
    </location>
    <ligand>
        <name>L-methionine</name>
        <dbReference type="ChEBI" id="CHEBI:57844"/>
    </ligand>
</feature>
<accession>A0A317REH4</accession>
<comment type="cofactor">
    <cofactor evidence="11">
        <name>Zn(2+)</name>
        <dbReference type="ChEBI" id="CHEBI:29105"/>
    </cofactor>
    <text evidence="11">Binds 1 zinc ion per subunit.</text>
</comment>
<comment type="cofactor">
    <cofactor evidence="13">
        <name>Zn(2+)</name>
        <dbReference type="ChEBI" id="CHEBI:29105"/>
    </cofactor>
    <text evidence="13">Binds 2 Zn(2+) ions per subunit.</text>
</comment>
<dbReference type="InterPro" id="IPR002629">
    <property type="entry name" value="Met_Synth_C/arc"/>
</dbReference>
<evidence type="ECO:0000256" key="6">
    <source>
        <dbReference type="ARBA" id="ARBA00022679"/>
    </source>
</evidence>
<comment type="similarity">
    <text evidence="3 11">Belongs to the vitamin-B12 independent methionine synthase family.</text>
</comment>
<dbReference type="FunFam" id="3.20.20.210:FF:000002">
    <property type="entry name" value="5-methyltetrahydropteroyltriglutamate--homocysteine methyltransferase"/>
    <property type="match status" value="1"/>
</dbReference>
<dbReference type="UniPathway" id="UPA00051">
    <property type="reaction ID" value="UER00082"/>
</dbReference>
<evidence type="ECO:0000259" key="15">
    <source>
        <dbReference type="Pfam" id="PF01717"/>
    </source>
</evidence>
<gene>
    <name evidence="11" type="primary">metE</name>
    <name evidence="17" type="ORF">DFR36_10539</name>
</gene>
<keyword evidence="18" id="KW-1185">Reference proteome</keyword>
<evidence type="ECO:0000256" key="7">
    <source>
        <dbReference type="ARBA" id="ARBA00022723"/>
    </source>
</evidence>
<feature type="binding site" evidence="11">
    <location>
        <position position="634"/>
    </location>
    <ligand>
        <name>5-methyltetrahydropteroyltri-L-glutamate</name>
        <dbReference type="ChEBI" id="CHEBI:58207"/>
    </ligand>
</feature>
<organism evidence="17 18">
    <name type="scientific">Melaminivora alkalimesophila</name>
    <dbReference type="NCBI Taxonomy" id="1165852"/>
    <lineage>
        <taxon>Bacteria</taxon>
        <taxon>Pseudomonadati</taxon>
        <taxon>Pseudomonadota</taxon>
        <taxon>Betaproteobacteria</taxon>
        <taxon>Burkholderiales</taxon>
        <taxon>Comamonadaceae</taxon>
        <taxon>Melaminivora</taxon>
    </lineage>
</organism>
<comment type="catalytic activity">
    <reaction evidence="11">
        <text>5-methyltetrahydropteroyltri-L-glutamate + L-homocysteine = tetrahydropteroyltri-L-glutamate + L-methionine</text>
        <dbReference type="Rhea" id="RHEA:21196"/>
        <dbReference type="ChEBI" id="CHEBI:57844"/>
        <dbReference type="ChEBI" id="CHEBI:58140"/>
        <dbReference type="ChEBI" id="CHEBI:58199"/>
        <dbReference type="ChEBI" id="CHEBI:58207"/>
        <dbReference type="EC" id="2.1.1.14"/>
    </reaction>
</comment>
<dbReference type="Pfam" id="PF08267">
    <property type="entry name" value="Meth_synt_1"/>
    <property type="match status" value="1"/>
</dbReference>
<evidence type="ECO:0000256" key="5">
    <source>
        <dbReference type="ARBA" id="ARBA00022605"/>
    </source>
</evidence>
<dbReference type="GO" id="GO:0032259">
    <property type="term" value="P:methylation"/>
    <property type="evidence" value="ECO:0007669"/>
    <property type="project" value="UniProtKB-KW"/>
</dbReference>
<keyword evidence="9 11" id="KW-0862">Zinc</keyword>
<dbReference type="SUPFAM" id="SSF51726">
    <property type="entry name" value="UROD/MetE-like"/>
    <property type="match status" value="2"/>
</dbReference>
<evidence type="ECO:0000256" key="9">
    <source>
        <dbReference type="ARBA" id="ARBA00022833"/>
    </source>
</evidence>
<feature type="domain" description="Cobalamin-independent methionine synthase MetE N-terminal" evidence="16">
    <location>
        <begin position="12"/>
        <end position="338"/>
    </location>
</feature>
<evidence type="ECO:0000313" key="18">
    <source>
        <dbReference type="Proteomes" id="UP000246483"/>
    </source>
</evidence>
<evidence type="ECO:0000256" key="8">
    <source>
        <dbReference type="ARBA" id="ARBA00022737"/>
    </source>
</evidence>
<feature type="binding site" evidence="11">
    <location>
        <position position="670"/>
    </location>
    <ligand>
        <name>Zn(2+)</name>
        <dbReference type="ChEBI" id="CHEBI:29105"/>
        <note>catalytic</note>
    </ligand>
</feature>
<evidence type="ECO:0000256" key="10">
    <source>
        <dbReference type="ARBA" id="ARBA00023167"/>
    </source>
</evidence>
<feature type="binding site" evidence="13">
    <location>
        <position position="670"/>
    </location>
    <ligand>
        <name>Zn(2+)</name>
        <dbReference type="ChEBI" id="CHEBI:29105"/>
        <label>1</label>
        <note>catalytic</note>
    </ligand>
</feature>
<dbReference type="RefSeq" id="WP_110012286.1">
    <property type="nucleotide sequence ID" value="NZ_QGUB01000005.1"/>
</dbReference>
<feature type="binding site" evidence="11 12">
    <location>
        <begin position="460"/>
        <end position="462"/>
    </location>
    <ligand>
        <name>L-methionine</name>
        <dbReference type="ChEBI" id="CHEBI:57844"/>
    </ligand>
</feature>
<sequence>MTLAAPPRPVLTHTLGFPRMGAARELKFALERHWRGEIDADALQAVGAELRARHWQVQRDAGLGLVTVGDFAYYDHVANHIQLLGCEPARFGFGPKAPELARYFALARGTTGHDPAVCGAGCAHGHAAPEGHAALEMTKWFDTNYHYLVPELHADTQFHLASERLFDEVREAQALGHAVKAQLVGPLTFLWLSKDKGDAPFDRLALLERLLPVYAQILARLKDLGVQWVQIDEPILGLELPAAWSQAFEPAYWQLGKAGPQVLLATYFSPLQDHLRLACQLPVAGLHVDAVRAPEELTGVADWLPGYKLLSVGIVDGRNVWRTDPDAALALLAPVAAKHPGPLWLAPSCSLLHVPQSLAGEDRLDDELRSWLAFAEEKLQELALLAALLDGSAQQSDPRLAAARAAIASRRASARVHRADVARRLAEAPAGADQRRAPFAARRLVQRTRLALPLLPTTTIGSFPQTAQIRAARAAHRRGELSTQDYEAQMRAEIEDVVRRQEALGLDVLVHGEAERNDMVEYFGEQLAGFAFTAGGWVQSYGSRCVKPPILYGDVARDAPMTVAWTQYAQSLTDRPMKGMLTGPVTILQWSFVRDDQPRSRTCEQIAWAIRDEVVDLEKAGIAVVQIDEPAIREGLPLRRAHWQQYLAWATRAFRIAASGVGNGTQIHTHMCYSEFNDILPAIASMDADVITIETSRSHMELLTAFGDWHYPNEIGPGVYDIHSPRVPGVDEMLALLRRAAEVVPVQHLWVNPDCGLKTRAWPETEAALRHMVQAAAQLRAELQHRGTTDAAVPRPQAQPA</sequence>
<feature type="binding site" evidence="11 12">
    <location>
        <position position="628"/>
    </location>
    <ligand>
        <name>L-homocysteine</name>
        <dbReference type="ChEBI" id="CHEBI:58199"/>
    </ligand>
</feature>
<keyword evidence="7 11" id="KW-0479">Metal-binding</keyword>
<evidence type="ECO:0000313" key="17">
    <source>
        <dbReference type="EMBL" id="PWW45839.1"/>
    </source>
</evidence>
<dbReference type="NCBIfam" id="NF003556">
    <property type="entry name" value="PRK05222.1"/>
    <property type="match status" value="1"/>
</dbReference>
<feature type="binding site" evidence="11">
    <location>
        <begin position="24"/>
        <end position="27"/>
    </location>
    <ligand>
        <name>5-methyltetrahydropteroyltri-L-glutamate</name>
        <dbReference type="ChEBI" id="CHEBI:58207"/>
    </ligand>
</feature>
<proteinExistence type="inferred from homology"/>
<feature type="binding site" evidence="11 12">
    <location>
        <position position="590"/>
    </location>
    <ligand>
        <name>5-methyltetrahydropteroyltri-L-glutamate</name>
        <dbReference type="ChEBI" id="CHEBI:58207"/>
    </ligand>
</feature>
<dbReference type="CDD" id="cd03311">
    <property type="entry name" value="CIMS_C_terminal_like"/>
    <property type="match status" value="1"/>
</dbReference>
<feature type="binding site" evidence="11 12">
    <location>
        <begin position="544"/>
        <end position="545"/>
    </location>
    <ligand>
        <name>5-methyltetrahydropteroyltri-L-glutamate</name>
        <dbReference type="ChEBI" id="CHEBI:58207"/>
    </ligand>
</feature>
<dbReference type="PANTHER" id="PTHR30519">
    <property type="entry name" value="5-METHYLTETRAHYDROPTEROYLTRIGLUTAMATE--HOMOCYSTEINE METHYLTRANSFERASE"/>
    <property type="match status" value="1"/>
</dbReference>
<comment type="pathway">
    <text evidence="2 11">Amino-acid biosynthesis; L-methionine biosynthesis via de novo pathway; L-methionine from L-homocysteine (MetE route): step 1/1.</text>
</comment>
<feature type="binding site" evidence="11">
    <location>
        <position position="139"/>
    </location>
    <ligand>
        <name>5-methyltetrahydropteroyltri-L-glutamate</name>
        <dbReference type="ChEBI" id="CHEBI:58207"/>
    </ligand>
</feature>
<dbReference type="HAMAP" id="MF_00172">
    <property type="entry name" value="Meth_synth"/>
    <property type="match status" value="1"/>
</dbReference>
<evidence type="ECO:0000256" key="13">
    <source>
        <dbReference type="PIRSR" id="PIRSR000382-2"/>
    </source>
</evidence>
<evidence type="ECO:0000256" key="12">
    <source>
        <dbReference type="PIRSR" id="PIRSR000382-1"/>
    </source>
</evidence>
<feature type="binding site" evidence="13">
    <location>
        <position position="672"/>
    </location>
    <ligand>
        <name>Zn(2+)</name>
        <dbReference type="ChEBI" id="CHEBI:29105"/>
        <label>1</label>
        <note>catalytic</note>
    </ligand>
</feature>
<feature type="binding site" evidence="11">
    <location>
        <position position="672"/>
    </location>
    <ligand>
        <name>Zn(2+)</name>
        <dbReference type="ChEBI" id="CHEBI:29105"/>
        <note>catalytic</note>
    </ligand>
</feature>
<evidence type="ECO:0000256" key="14">
    <source>
        <dbReference type="PIRSR" id="PIRSR000382-3"/>
    </source>
</evidence>
<feature type="binding site" evidence="11">
    <location>
        <position position="694"/>
    </location>
    <ligand>
        <name>Zn(2+)</name>
        <dbReference type="ChEBI" id="CHEBI:29105"/>
        <note>catalytic</note>
    </ligand>
</feature>
<keyword evidence="8 11" id="KW-0677">Repeat</keyword>
<dbReference type="EC" id="2.1.1.14" evidence="11"/>
<dbReference type="InterPro" id="IPR006276">
    <property type="entry name" value="Cobalamin-indep_Met_synthase"/>
</dbReference>
<keyword evidence="10 11" id="KW-0486">Methionine biosynthesis</keyword>
<feature type="binding site" evidence="11">
    <location>
        <position position="755"/>
    </location>
    <ligand>
        <name>Zn(2+)</name>
        <dbReference type="ChEBI" id="CHEBI:29105"/>
        <note>catalytic</note>
    </ligand>
</feature>
<feature type="active site" description="Proton donor" evidence="11 14">
    <location>
        <position position="723"/>
    </location>
</feature>
<dbReference type="AlphaFoldDB" id="A0A317REH4"/>
<dbReference type="Gene3D" id="3.20.20.210">
    <property type="match status" value="2"/>
</dbReference>
<feature type="binding site" evidence="13">
    <location>
        <position position="755"/>
    </location>
    <ligand>
        <name>Zn(2+)</name>
        <dbReference type="ChEBI" id="CHEBI:29105"/>
        <label>1</label>
        <note>catalytic</note>
    </ligand>
</feature>
<evidence type="ECO:0000256" key="2">
    <source>
        <dbReference type="ARBA" id="ARBA00004681"/>
    </source>
</evidence>
<keyword evidence="6 11" id="KW-0808">Transferase</keyword>
<dbReference type="InterPro" id="IPR038071">
    <property type="entry name" value="UROD/MetE-like_sf"/>
</dbReference>
<dbReference type="CDD" id="cd03312">
    <property type="entry name" value="CIMS_N_terminal_like"/>
    <property type="match status" value="1"/>
</dbReference>
<feature type="domain" description="Cobalamin-independent methionine synthase MetE C-terminal/archaeal" evidence="15">
    <location>
        <begin position="455"/>
        <end position="777"/>
    </location>
</feature>
<evidence type="ECO:0000256" key="4">
    <source>
        <dbReference type="ARBA" id="ARBA00022603"/>
    </source>
</evidence>
<dbReference type="InterPro" id="IPR013215">
    <property type="entry name" value="Cbl-indep_Met_Synth_N"/>
</dbReference>
<dbReference type="Pfam" id="PF01717">
    <property type="entry name" value="Meth_synt_2"/>
    <property type="match status" value="1"/>
</dbReference>
<dbReference type="EMBL" id="QGUB01000005">
    <property type="protein sequence ID" value="PWW45839.1"/>
    <property type="molecule type" value="Genomic_DNA"/>
</dbReference>
<feature type="binding site" evidence="11">
    <location>
        <position position="513"/>
    </location>
    <ligand>
        <name>L-homocysteine</name>
        <dbReference type="ChEBI" id="CHEBI:58199"/>
    </ligand>
</feature>
<evidence type="ECO:0000259" key="16">
    <source>
        <dbReference type="Pfam" id="PF08267"/>
    </source>
</evidence>
<comment type="function">
    <text evidence="1 11">Catalyzes the transfer of a methyl group from 5-methyltetrahydrofolate to homocysteine resulting in methionine formation.</text>
</comment>
<dbReference type="OrthoDB" id="244285at2"/>
<evidence type="ECO:0000256" key="3">
    <source>
        <dbReference type="ARBA" id="ARBA00009553"/>
    </source>
</evidence>
<keyword evidence="4 11" id="KW-0489">Methyltransferase</keyword>
<feature type="binding site" evidence="12">
    <location>
        <position position="144"/>
    </location>
    <ligand>
        <name>5-methyltetrahydropteroyltri-L-glutamate</name>
        <dbReference type="ChEBI" id="CHEBI:58207"/>
    </ligand>
</feature>
<dbReference type="PIRSF" id="PIRSF000382">
    <property type="entry name" value="MeTrfase_B12_ind"/>
    <property type="match status" value="1"/>
</dbReference>
<dbReference type="GO" id="GO:0003871">
    <property type="term" value="F:5-methyltetrahydropteroyltriglutamate-homocysteine S-methyltransferase activity"/>
    <property type="evidence" value="ECO:0007669"/>
    <property type="project" value="UniProtKB-UniRule"/>
</dbReference>
<dbReference type="GO" id="GO:0008270">
    <property type="term" value="F:zinc ion binding"/>
    <property type="evidence" value="ECO:0007669"/>
    <property type="project" value="InterPro"/>
</dbReference>
<dbReference type="NCBIfam" id="TIGR01371">
    <property type="entry name" value="met_syn_B12ind"/>
    <property type="match status" value="1"/>
</dbReference>
<dbReference type="GO" id="GO:0009086">
    <property type="term" value="P:methionine biosynthetic process"/>
    <property type="evidence" value="ECO:0007669"/>
    <property type="project" value="UniProtKB-UniRule"/>
</dbReference>
<keyword evidence="5 11" id="KW-0028">Amino-acid biosynthesis</keyword>
<feature type="binding site" evidence="13">
    <location>
        <position position="694"/>
    </location>
    <ligand>
        <name>Zn(2+)</name>
        <dbReference type="ChEBI" id="CHEBI:29105"/>
        <label>1</label>
        <note>catalytic</note>
    </ligand>
</feature>
<feature type="binding site" evidence="11 12">
    <location>
        <begin position="460"/>
        <end position="462"/>
    </location>
    <ligand>
        <name>L-homocysteine</name>
        <dbReference type="ChEBI" id="CHEBI:58199"/>
    </ligand>
</feature>
<protein>
    <recommendedName>
        <fullName evidence="11">5-methyltetrahydropteroyltriglutamate--homocysteine methyltransferase</fullName>
        <ecNumber evidence="11">2.1.1.14</ecNumber>
    </recommendedName>
    <alternativeName>
        <fullName evidence="11">Cobalamin-independent methionine synthase</fullName>
    </alternativeName>
    <alternativeName>
        <fullName evidence="11">Methionine synthase, vitamin-B12 independent isozyme</fullName>
    </alternativeName>
</protein>
<dbReference type="Proteomes" id="UP000246483">
    <property type="component" value="Unassembled WGS sequence"/>
</dbReference>
<reference evidence="17 18" key="1">
    <citation type="submission" date="2018-05" db="EMBL/GenBank/DDBJ databases">
        <title>Genomic Encyclopedia of Type Strains, Phase IV (KMG-IV): sequencing the most valuable type-strain genomes for metagenomic binning, comparative biology and taxonomic classification.</title>
        <authorList>
            <person name="Goeker M."/>
        </authorList>
    </citation>
    <scope>NUCLEOTIDE SEQUENCE [LARGE SCALE GENOMIC DNA]</scope>
    <source>
        <strain evidence="17 18">DSM 26006</strain>
    </source>
</reference>
<name>A0A317REH4_9BURK</name>
<feature type="binding site" evidence="11 12">
    <location>
        <position position="628"/>
    </location>
    <ligand>
        <name>L-methionine</name>
        <dbReference type="ChEBI" id="CHEBI:57844"/>
    </ligand>
</feature>